<dbReference type="EMBL" id="MCFI01000012">
    <property type="protein sequence ID" value="ORY80876.1"/>
    <property type="molecule type" value="Genomic_DNA"/>
</dbReference>
<dbReference type="OMA" id="VKRCQCP"/>
<keyword evidence="14" id="KW-1185">Reference proteome</keyword>
<keyword evidence="7" id="KW-0677">Repeat</keyword>
<dbReference type="InterPro" id="IPR045089">
    <property type="entry name" value="PGGT1B-like"/>
</dbReference>
<evidence type="ECO:0000256" key="11">
    <source>
        <dbReference type="RuleBase" id="RU365076"/>
    </source>
</evidence>
<keyword evidence="5 11" id="KW-0808">Transferase</keyword>
<evidence type="ECO:0000256" key="6">
    <source>
        <dbReference type="ARBA" id="ARBA00022723"/>
    </source>
</evidence>
<comment type="caution">
    <text evidence="13">The sequence shown here is derived from an EMBL/GenBank/DDBJ whole genome shotgun (WGS) entry which is preliminary data.</text>
</comment>
<evidence type="ECO:0000313" key="14">
    <source>
        <dbReference type="Proteomes" id="UP000193685"/>
    </source>
</evidence>
<dbReference type="GeneID" id="63786139"/>
<name>A0A1Y2FC22_PROLT</name>
<evidence type="ECO:0000256" key="5">
    <source>
        <dbReference type="ARBA" id="ARBA00022679"/>
    </source>
</evidence>
<dbReference type="PANTHER" id="PTHR11774">
    <property type="entry name" value="GERANYLGERANYL TRANSFERASE TYPE BETA SUBUNIT"/>
    <property type="match status" value="1"/>
</dbReference>
<evidence type="ECO:0000256" key="10">
    <source>
        <dbReference type="ARBA" id="ARBA00069127"/>
    </source>
</evidence>
<keyword evidence="8 11" id="KW-0862">Zinc</keyword>
<gene>
    <name evidence="13" type="ORF">BCR37DRAFT_380726</name>
</gene>
<dbReference type="RefSeq" id="XP_040724521.1">
    <property type="nucleotide sequence ID" value="XM_040869540.1"/>
</dbReference>
<dbReference type="Pfam" id="PF00432">
    <property type="entry name" value="Prenyltrans"/>
    <property type="match status" value="1"/>
</dbReference>
<dbReference type="SUPFAM" id="SSF48239">
    <property type="entry name" value="Terpenoid cyclases/Protein prenyltransferases"/>
    <property type="match status" value="1"/>
</dbReference>
<dbReference type="InterPro" id="IPR001330">
    <property type="entry name" value="Prenyltrans"/>
</dbReference>
<dbReference type="GO" id="GO:0004663">
    <property type="term" value="F:Rab geranylgeranyltransferase activity"/>
    <property type="evidence" value="ECO:0007669"/>
    <property type="project" value="UniProtKB-UniRule"/>
</dbReference>
<dbReference type="InterPro" id="IPR026873">
    <property type="entry name" value="Ptb1"/>
</dbReference>
<dbReference type="GO" id="GO:0046872">
    <property type="term" value="F:metal ion binding"/>
    <property type="evidence" value="ECO:0007669"/>
    <property type="project" value="UniProtKB-KW"/>
</dbReference>
<proteinExistence type="inferred from homology"/>
<comment type="function">
    <text evidence="11">Catalyzes the transfer of a geranylgeranyl moiety from geranylgeranyl diphosphate to both cysteines of proteins with the C-terminal sequence -XXCC, -XCXC and -CCXX.</text>
</comment>
<comment type="catalytic activity">
    <reaction evidence="9 11">
        <text>geranylgeranyl diphosphate + L-cysteinyl-[protein] = S-geranylgeranyl-L-cysteinyl-[protein] + diphosphate</text>
        <dbReference type="Rhea" id="RHEA:21240"/>
        <dbReference type="Rhea" id="RHEA-COMP:10131"/>
        <dbReference type="Rhea" id="RHEA-COMP:11537"/>
        <dbReference type="ChEBI" id="CHEBI:29950"/>
        <dbReference type="ChEBI" id="CHEBI:33019"/>
        <dbReference type="ChEBI" id="CHEBI:57533"/>
        <dbReference type="ChEBI" id="CHEBI:86021"/>
        <dbReference type="EC" id="2.5.1.60"/>
    </reaction>
</comment>
<dbReference type="GO" id="GO:0005968">
    <property type="term" value="C:Rab-protein geranylgeranyltransferase complex"/>
    <property type="evidence" value="ECO:0007669"/>
    <property type="project" value="UniProtKB-UniRule"/>
</dbReference>
<evidence type="ECO:0000256" key="2">
    <source>
        <dbReference type="ARBA" id="ARBA00011355"/>
    </source>
</evidence>
<evidence type="ECO:0000313" key="13">
    <source>
        <dbReference type="EMBL" id="ORY80876.1"/>
    </source>
</evidence>
<protein>
    <recommendedName>
        <fullName evidence="10 11">Geranylgeranyl transferase type-2 subunit beta</fullName>
        <ecNumber evidence="3 11">2.5.1.60</ecNumber>
    </recommendedName>
</protein>
<dbReference type="PANTHER" id="PTHR11774:SF11">
    <property type="entry name" value="GERANYLGERANYL TRANSFERASE TYPE-2 SUBUNIT BETA"/>
    <property type="match status" value="1"/>
</dbReference>
<evidence type="ECO:0000256" key="9">
    <source>
        <dbReference type="ARBA" id="ARBA00047658"/>
    </source>
</evidence>
<evidence type="ECO:0000256" key="3">
    <source>
        <dbReference type="ARBA" id="ARBA00012656"/>
    </source>
</evidence>
<comment type="cofactor">
    <cofactor evidence="11">
        <name>Zn(2+)</name>
        <dbReference type="ChEBI" id="CHEBI:29105"/>
    </cofactor>
    <text evidence="11">Binds 1 zinc ion per subunit.</text>
</comment>
<reference evidence="13 14" key="1">
    <citation type="submission" date="2016-07" db="EMBL/GenBank/DDBJ databases">
        <title>Pervasive Adenine N6-methylation of Active Genes in Fungi.</title>
        <authorList>
            <consortium name="DOE Joint Genome Institute"/>
            <person name="Mondo S.J."/>
            <person name="Dannebaum R.O."/>
            <person name="Kuo R.C."/>
            <person name="Labutti K."/>
            <person name="Haridas S."/>
            <person name="Kuo A."/>
            <person name="Salamov A."/>
            <person name="Ahrendt S.R."/>
            <person name="Lipzen A."/>
            <person name="Sullivan W."/>
            <person name="Andreopoulos W.B."/>
            <person name="Clum A."/>
            <person name="Lindquist E."/>
            <person name="Daum C."/>
            <person name="Ramamoorthy G.K."/>
            <person name="Gryganskyi A."/>
            <person name="Culley D."/>
            <person name="Magnuson J.K."/>
            <person name="James T.Y."/>
            <person name="O'Malley M.A."/>
            <person name="Stajich J.E."/>
            <person name="Spatafora J.W."/>
            <person name="Visel A."/>
            <person name="Grigoriev I.V."/>
        </authorList>
    </citation>
    <scope>NUCLEOTIDE SEQUENCE [LARGE SCALE GENOMIC DNA]</scope>
    <source>
        <strain evidence="13 14">12-1054</strain>
    </source>
</reference>
<evidence type="ECO:0000256" key="1">
    <source>
        <dbReference type="ARBA" id="ARBA00010497"/>
    </source>
</evidence>
<dbReference type="InterPro" id="IPR008930">
    <property type="entry name" value="Terpenoid_cyclase/PrenylTrfase"/>
</dbReference>
<comment type="similarity">
    <text evidence="1 11">Belongs to the protein prenyltransferase subunit beta family.</text>
</comment>
<dbReference type="CDD" id="cd02894">
    <property type="entry name" value="GGTase-II"/>
    <property type="match status" value="1"/>
</dbReference>
<comment type="subunit">
    <text evidence="2">Heterodimer of an alpha and a beta subunit.</text>
</comment>
<evidence type="ECO:0000256" key="8">
    <source>
        <dbReference type="ARBA" id="ARBA00022833"/>
    </source>
</evidence>
<sequence>MLDGSILRKKHISFIRRLYRLDPNCLEALITQYIRINGIYWALIAAHLLGRPNLLPRDEIIKEILACRQPDGGFGSAPGHDSHVVCTLHAVQILAMQGALHLVDAEHTGDYISKLQLPSGAIQGDVWGEVDMRINYAATQCLVLLGKLDKLNREALAAYVLQCRNFDGGFGMVPGAESHASHAFTSLGTLSLLGKLESIDQNRTAWWLSLRQLKNGGLNGRPEKLEDVCYSWWVLSALAMLDRVDWIDKQKLRAFILSTQDEQIGGMSDRPGDVPDINHTCFGLTGLSLLGYDGLEAIDPRFCMPVSVIRQMGL</sequence>
<dbReference type="OrthoDB" id="5428259at2759"/>
<keyword evidence="4 11" id="KW-0637">Prenyltransferase</keyword>
<organism evidence="13 14">
    <name type="scientific">Protomyces lactucae-debilis</name>
    <dbReference type="NCBI Taxonomy" id="2754530"/>
    <lineage>
        <taxon>Eukaryota</taxon>
        <taxon>Fungi</taxon>
        <taxon>Dikarya</taxon>
        <taxon>Ascomycota</taxon>
        <taxon>Taphrinomycotina</taxon>
        <taxon>Taphrinomycetes</taxon>
        <taxon>Taphrinales</taxon>
        <taxon>Protomycetaceae</taxon>
        <taxon>Protomyces</taxon>
    </lineage>
</organism>
<feature type="domain" description="Prenyltransferase alpha-alpha toroid" evidence="12">
    <location>
        <begin position="7"/>
        <end position="304"/>
    </location>
</feature>
<keyword evidence="6 11" id="KW-0479">Metal-binding</keyword>
<evidence type="ECO:0000256" key="4">
    <source>
        <dbReference type="ARBA" id="ARBA00022602"/>
    </source>
</evidence>
<dbReference type="STRING" id="56484.A0A1Y2FC22"/>
<evidence type="ECO:0000256" key="7">
    <source>
        <dbReference type="ARBA" id="ARBA00022737"/>
    </source>
</evidence>
<dbReference type="EC" id="2.5.1.60" evidence="3 11"/>
<dbReference type="FunFam" id="1.50.10.20:FF:000012">
    <property type="entry name" value="Geranylgeranyl transferase type-2 subunit beta"/>
    <property type="match status" value="1"/>
</dbReference>
<accession>A0A1Y2FC22</accession>
<dbReference type="AlphaFoldDB" id="A0A1Y2FC22"/>
<evidence type="ECO:0000259" key="12">
    <source>
        <dbReference type="Pfam" id="PF00432"/>
    </source>
</evidence>
<dbReference type="Proteomes" id="UP000193685">
    <property type="component" value="Unassembled WGS sequence"/>
</dbReference>
<dbReference type="Gene3D" id="1.50.10.20">
    <property type="match status" value="1"/>
</dbReference>
<dbReference type="GO" id="GO:0072657">
    <property type="term" value="P:protein localization to membrane"/>
    <property type="evidence" value="ECO:0007669"/>
    <property type="project" value="UniProtKB-ARBA"/>
</dbReference>